<dbReference type="WBParaSite" id="SRDH1_92250.1">
    <property type="protein sequence ID" value="SRDH1_92250.1"/>
    <property type="gene ID" value="SRDH1_92250"/>
</dbReference>
<keyword evidence="1" id="KW-1185">Reference proteome</keyword>
<sequence>MQLDDLDFADDLALLSHTQQQMQEKTTSVAAAVGLIMNKGKSNYLLYNTACTDQITLDREALEDVETFTYPCSIIDEHDRSDADVRARIGKAREAYLQLKTIWN</sequence>
<evidence type="ECO:0000313" key="2">
    <source>
        <dbReference type="WBParaSite" id="SRDH1_92250.1"/>
    </source>
</evidence>
<reference evidence="2" key="2">
    <citation type="submission" date="2023-11" db="UniProtKB">
        <authorList>
            <consortium name="WormBaseParasite"/>
        </authorList>
    </citation>
    <scope>IDENTIFICATION</scope>
</reference>
<evidence type="ECO:0008006" key="3">
    <source>
        <dbReference type="Google" id="ProtNLM"/>
    </source>
</evidence>
<dbReference type="PANTHER" id="PTHR47027:SF25">
    <property type="entry name" value="REVERSE TRANSCRIPTASE DOMAIN-CONTAINING PROTEIN"/>
    <property type="match status" value="1"/>
</dbReference>
<organism evidence="1 2">
    <name type="scientific">Schistosoma rodhaini</name>
    <dbReference type="NCBI Taxonomy" id="6188"/>
    <lineage>
        <taxon>Eukaryota</taxon>
        <taxon>Metazoa</taxon>
        <taxon>Spiralia</taxon>
        <taxon>Lophotrochozoa</taxon>
        <taxon>Platyhelminthes</taxon>
        <taxon>Trematoda</taxon>
        <taxon>Digenea</taxon>
        <taxon>Strigeidida</taxon>
        <taxon>Schistosomatoidea</taxon>
        <taxon>Schistosomatidae</taxon>
        <taxon>Schistosoma</taxon>
    </lineage>
</organism>
<proteinExistence type="predicted"/>
<reference evidence="1" key="1">
    <citation type="submission" date="2022-06" db="EMBL/GenBank/DDBJ databases">
        <authorList>
            <person name="Berger JAMES D."/>
            <person name="Berger JAMES D."/>
        </authorList>
    </citation>
    <scope>NUCLEOTIDE SEQUENCE [LARGE SCALE GENOMIC DNA]</scope>
</reference>
<dbReference type="Proteomes" id="UP000050792">
    <property type="component" value="Unassembled WGS sequence"/>
</dbReference>
<evidence type="ECO:0000313" key="1">
    <source>
        <dbReference type="Proteomes" id="UP000050792"/>
    </source>
</evidence>
<dbReference type="PANTHER" id="PTHR47027">
    <property type="entry name" value="REVERSE TRANSCRIPTASE DOMAIN-CONTAINING PROTEIN"/>
    <property type="match status" value="1"/>
</dbReference>
<dbReference type="AlphaFoldDB" id="A0AA85GEF9"/>
<name>A0AA85GEF9_9TREM</name>
<accession>A0AA85GEF9</accession>
<protein>
    <recommendedName>
        <fullName evidence="3">Reverse transcriptase domain-containing protein</fullName>
    </recommendedName>
</protein>